<evidence type="ECO:0000313" key="3">
    <source>
        <dbReference type="Proteomes" id="UP000502041"/>
    </source>
</evidence>
<sequence>MSFNQRFDQHSAWRRDFALRLKLLVEWMKSHDLLDAAVESRLSRLESQVRSDKIMVAFVAEFSRGKSELINAIFFAGYGRRIMPASAGRTTMCPTELAWNADLPACLRLLPIDTRLKSQFLMDWRDQPDQWVCIDLDVNDPAQLAKALEKVADVSRVSIEQARALGFWNDTQPEDNPLPDADSLVEVPKWRHALINIAHPLLKQGLVILDTPGLNAIGAEPELTVSLIPQAQAVVFILGVDTGVTKSDLSIWREHLATDDDQSISRLVVLNKIDMLWDALSSPEQVAAQIDKQVVISAEILGLPKSRLTAVSAQKGLVAKITRNRELLAASGLPELERMLADEIMGQRQNILQVTVANAISELRAEAGRVIHVRHRDLAEQADELRGLSGKNVSVVKLMRSRILQEQLEFDESGLRIQATRSVHLKLLRSLLVLLGSTRLKTELVEFKLALKQPGIKFGLKKAYKNTFIRLRESLDQAGAQSAEIYAMLAAAFRQVNSEFGFSLQAPKAPELARYRQDLDSIERSHLQYLGVGKVIKLTQADFSERLMLALATRLRIVFEQALNDVELWNKSAASQLDTQLRERRRNFGRRLEAIERIQDATSGLDERIADIAVQELALKNLNVKLIELTAKLTDTPLLSRAVFSQSEPDSAKRVLAAAELA</sequence>
<organism evidence="2 3">
    <name type="scientific">Polaromonas vacuolata</name>
    <dbReference type="NCBI Taxonomy" id="37448"/>
    <lineage>
        <taxon>Bacteria</taxon>
        <taxon>Pseudomonadati</taxon>
        <taxon>Pseudomonadota</taxon>
        <taxon>Betaproteobacteria</taxon>
        <taxon>Burkholderiales</taxon>
        <taxon>Comamonadaceae</taxon>
        <taxon>Polaromonas</taxon>
    </lineage>
</organism>
<evidence type="ECO:0000313" key="2">
    <source>
        <dbReference type="EMBL" id="QJC57393.1"/>
    </source>
</evidence>
<dbReference type="InterPro" id="IPR027417">
    <property type="entry name" value="P-loop_NTPase"/>
</dbReference>
<dbReference type="InterPro" id="IPR045063">
    <property type="entry name" value="Dynamin_N"/>
</dbReference>
<dbReference type="GO" id="GO:0016787">
    <property type="term" value="F:hydrolase activity"/>
    <property type="evidence" value="ECO:0007669"/>
    <property type="project" value="UniProtKB-KW"/>
</dbReference>
<dbReference type="Pfam" id="PF00350">
    <property type="entry name" value="Dynamin_N"/>
    <property type="match status" value="1"/>
</dbReference>
<dbReference type="RefSeq" id="WP_168922916.1">
    <property type="nucleotide sequence ID" value="NZ_CP051461.1"/>
</dbReference>
<dbReference type="PANTHER" id="PTHR43681">
    <property type="entry name" value="TRANSMEMBRANE GTPASE FZO"/>
    <property type="match status" value="1"/>
</dbReference>
<dbReference type="AlphaFoldDB" id="A0A6H2HC68"/>
<dbReference type="PANTHER" id="PTHR43681:SF1">
    <property type="entry name" value="SARCALUMENIN"/>
    <property type="match status" value="1"/>
</dbReference>
<name>A0A6H2HC68_9BURK</name>
<gene>
    <name evidence="2" type="ORF">HC248_02719</name>
</gene>
<reference evidence="2 3" key="1">
    <citation type="submission" date="2020-04" db="EMBL/GenBank/DDBJ databases">
        <title>Complete genome of a Psychrophilic, Marine, Gas Vacuolate Bacterium Polaromonas vacuolata KCTC 22033T.</title>
        <authorList>
            <person name="Hwang K."/>
            <person name="Kim K.M."/>
        </authorList>
    </citation>
    <scope>NUCLEOTIDE SEQUENCE [LARGE SCALE GENOMIC DNA]</scope>
    <source>
        <strain evidence="2 3">KCTC 22033</strain>
    </source>
</reference>
<keyword evidence="3" id="KW-1185">Reference proteome</keyword>
<dbReference type="Proteomes" id="UP000502041">
    <property type="component" value="Chromosome"/>
</dbReference>
<dbReference type="KEGG" id="pvac:HC248_02719"/>
<evidence type="ECO:0000259" key="1">
    <source>
        <dbReference type="Pfam" id="PF00350"/>
    </source>
</evidence>
<protein>
    <submittedName>
        <fullName evidence="2">Bacterial dynamin-like protein</fullName>
        <ecNumber evidence="2">3.6.5.5</ecNumber>
    </submittedName>
</protein>
<dbReference type="EMBL" id="CP051461">
    <property type="protein sequence ID" value="QJC57393.1"/>
    <property type="molecule type" value="Genomic_DNA"/>
</dbReference>
<proteinExistence type="predicted"/>
<dbReference type="Gene3D" id="3.40.50.300">
    <property type="entry name" value="P-loop containing nucleotide triphosphate hydrolases"/>
    <property type="match status" value="1"/>
</dbReference>
<dbReference type="InterPro" id="IPR051943">
    <property type="entry name" value="TRAFAC_Dynamin-like_GTPase"/>
</dbReference>
<dbReference type="SUPFAM" id="SSF52540">
    <property type="entry name" value="P-loop containing nucleoside triphosphate hydrolases"/>
    <property type="match status" value="1"/>
</dbReference>
<feature type="domain" description="Dynamin N-terminal" evidence="1">
    <location>
        <begin position="56"/>
        <end position="272"/>
    </location>
</feature>
<dbReference type="EC" id="3.6.5.5" evidence="2"/>
<accession>A0A6H2HC68</accession>
<keyword evidence="2" id="KW-0378">Hydrolase</keyword>